<dbReference type="InterPro" id="IPR005331">
    <property type="entry name" value="Sulfotransferase"/>
</dbReference>
<dbReference type="PANTHER" id="PTHR22900:SF5">
    <property type="entry name" value="PROTEIN CBG14245"/>
    <property type="match status" value="1"/>
</dbReference>
<evidence type="ECO:0000313" key="4">
    <source>
        <dbReference type="WBParaSite" id="TCONS_00005155.p1"/>
    </source>
</evidence>
<reference evidence="3" key="1">
    <citation type="submission" date="2015-08" db="UniProtKB">
        <authorList>
            <consortium name="WormBaseParasite"/>
        </authorList>
    </citation>
    <scope>IDENTIFICATION</scope>
</reference>
<dbReference type="Pfam" id="PF03567">
    <property type="entry name" value="Sulfotransfer_2"/>
    <property type="match status" value="1"/>
</dbReference>
<dbReference type="GO" id="GO:1902884">
    <property type="term" value="P:positive regulation of response to oxidative stress"/>
    <property type="evidence" value="ECO:0007669"/>
    <property type="project" value="InterPro"/>
</dbReference>
<dbReference type="WBParaSite" id="TCONS_00005155.p1">
    <property type="protein sequence ID" value="TCONS_00005155.p1"/>
    <property type="gene ID" value="XLOC_003491"/>
</dbReference>
<keyword evidence="1" id="KW-1133">Transmembrane helix</keyword>
<proteinExistence type="predicted"/>
<sequence>MKNIYSYYIILLIIFYWMIKSYGNINKTFDEINNKTLVEKNNNSNKSLKYHDNHIVYEDIFSVVEDVFTINVTKTESKNEKLFKKVIFSVPMKETIQIYNQIKEKLQPSNVSKKEKKMILKEKKSSNISNSSSSFLNSITTTNIILTSNSSTTTRMINNKNILSTLSSEVIKKNDLITFKNNTTDCFITSFKTTSCINLFSLLNNNNYVVSKYKFHTCSIGKNFSAYITTIFCYLLNQRKFIKIFGHLKNGIWSSFPCHNVNGPFLTKNVIKHFNNKNETEFWEKWKHIVIIRNPIDRFLSAFTHLCVKKKNKFRKKDCFKCNSNMKCFLERLYKNILKVKNKKKMVNERVKNYFYPQTSLCDYIEKNQFIKYINFSTTREIFYDSFIKVMEDSNIPDDNIIFIEKEIRESILKHTTTGTKLRKIQQTKLFNNLYLLDLATKIYYQDFIAFNYPLPIAK</sequence>
<dbReference type="GO" id="GO:0047756">
    <property type="term" value="F:chondroitin 4-sulfotransferase activity"/>
    <property type="evidence" value="ECO:0007669"/>
    <property type="project" value="InterPro"/>
</dbReference>
<dbReference type="Proteomes" id="UP000035681">
    <property type="component" value="Unplaced"/>
</dbReference>
<dbReference type="InterPro" id="IPR007669">
    <property type="entry name" value="Chst-1-like"/>
</dbReference>
<dbReference type="GO" id="GO:0050650">
    <property type="term" value="P:chondroitin sulfate proteoglycan biosynthetic process"/>
    <property type="evidence" value="ECO:0007669"/>
    <property type="project" value="InterPro"/>
</dbReference>
<accession>A0A0K0ENQ3</accession>
<feature type="transmembrane region" description="Helical" evidence="1">
    <location>
        <begin position="7"/>
        <end position="25"/>
    </location>
</feature>
<keyword evidence="1" id="KW-0812">Transmembrane</keyword>
<keyword evidence="2" id="KW-1185">Reference proteome</keyword>
<dbReference type="PANTHER" id="PTHR22900">
    <property type="entry name" value="PROTEIN CBG14245-RELATED"/>
    <property type="match status" value="1"/>
</dbReference>
<organism evidence="3">
    <name type="scientific">Strongyloides stercoralis</name>
    <name type="common">Threadworm</name>
    <dbReference type="NCBI Taxonomy" id="6248"/>
    <lineage>
        <taxon>Eukaryota</taxon>
        <taxon>Metazoa</taxon>
        <taxon>Ecdysozoa</taxon>
        <taxon>Nematoda</taxon>
        <taxon>Chromadorea</taxon>
        <taxon>Rhabditida</taxon>
        <taxon>Tylenchina</taxon>
        <taxon>Panagrolaimomorpha</taxon>
        <taxon>Strongyloidoidea</taxon>
        <taxon>Strongyloididae</taxon>
        <taxon>Strongyloides</taxon>
    </lineage>
</organism>
<evidence type="ECO:0000256" key="1">
    <source>
        <dbReference type="SAM" id="Phobius"/>
    </source>
</evidence>
<keyword evidence="1" id="KW-0472">Membrane</keyword>
<protein>
    <submittedName>
        <fullName evidence="4">Sulfotransferase domain-containing protein</fullName>
    </submittedName>
    <submittedName>
        <fullName evidence="3">Sulfotransferase family-containing protein</fullName>
    </submittedName>
</protein>
<evidence type="ECO:0000313" key="2">
    <source>
        <dbReference type="Proteomes" id="UP000035681"/>
    </source>
</evidence>
<name>A0A0K0ENQ3_STRER</name>
<evidence type="ECO:0000313" key="3">
    <source>
        <dbReference type="WBParaSite" id="SSTP_0001109000.1"/>
    </source>
</evidence>
<dbReference type="AlphaFoldDB" id="A0A0K0ENQ3"/>
<dbReference type="GO" id="GO:0016020">
    <property type="term" value="C:membrane"/>
    <property type="evidence" value="ECO:0007669"/>
    <property type="project" value="InterPro"/>
</dbReference>
<dbReference type="WBParaSite" id="SSTP_0001109000.1">
    <property type="protein sequence ID" value="SSTP_0001109000.1"/>
    <property type="gene ID" value="SSTP_0001109000"/>
</dbReference>